<evidence type="ECO:0000313" key="4">
    <source>
        <dbReference type="Proteomes" id="UP001063350"/>
    </source>
</evidence>
<evidence type="ECO:0000313" key="3">
    <source>
        <dbReference type="EMBL" id="BCO08754.1"/>
    </source>
</evidence>
<organism evidence="3 4">
    <name type="scientific">Desulfolithobacter dissulfuricans</name>
    <dbReference type="NCBI Taxonomy" id="2795293"/>
    <lineage>
        <taxon>Bacteria</taxon>
        <taxon>Pseudomonadati</taxon>
        <taxon>Thermodesulfobacteriota</taxon>
        <taxon>Desulfobulbia</taxon>
        <taxon>Desulfobulbales</taxon>
        <taxon>Desulfobulbaceae</taxon>
        <taxon>Desulfolithobacter</taxon>
    </lineage>
</organism>
<sequence length="63" mass="6748">MGGREAAGKILALDPDARLIVASGYSHDAAMSRHREHGFRAAVSKPFDLDELGLAVQTALEKE</sequence>
<dbReference type="SUPFAM" id="SSF52172">
    <property type="entry name" value="CheY-like"/>
    <property type="match status" value="1"/>
</dbReference>
<dbReference type="Proteomes" id="UP001063350">
    <property type="component" value="Chromosome"/>
</dbReference>
<evidence type="ECO:0000259" key="2">
    <source>
        <dbReference type="PROSITE" id="PS50110"/>
    </source>
</evidence>
<dbReference type="KEGG" id="ddu:GF1_11300"/>
<proteinExistence type="predicted"/>
<dbReference type="AlphaFoldDB" id="A0A915U0J9"/>
<dbReference type="InterPro" id="IPR001789">
    <property type="entry name" value="Sig_transdc_resp-reg_receiver"/>
</dbReference>
<reference evidence="3" key="1">
    <citation type="submission" date="2020-12" db="EMBL/GenBank/DDBJ databases">
        <title>Desulfobium dissulfuricans gen. nov., sp. nov., a novel mesophilic, sulfate-reducing bacterium isolated from a deep-sea hydrothermal vent.</title>
        <authorList>
            <person name="Hashimoto Y."/>
            <person name="Tame A."/>
            <person name="Sawayama S."/>
            <person name="Miyazaki J."/>
            <person name="Takai K."/>
            <person name="Nakagawa S."/>
        </authorList>
    </citation>
    <scope>NUCLEOTIDE SEQUENCE</scope>
    <source>
        <strain evidence="3">GF1</strain>
    </source>
</reference>
<dbReference type="PROSITE" id="PS50110">
    <property type="entry name" value="RESPONSE_REGULATORY"/>
    <property type="match status" value="1"/>
</dbReference>
<dbReference type="EMBL" id="AP024233">
    <property type="protein sequence ID" value="BCO08754.1"/>
    <property type="molecule type" value="Genomic_DNA"/>
</dbReference>
<keyword evidence="4" id="KW-1185">Reference proteome</keyword>
<dbReference type="RefSeq" id="WP_267928653.1">
    <property type="nucleotide sequence ID" value="NZ_AP024233.1"/>
</dbReference>
<gene>
    <name evidence="3" type="ORF">GF1_11300</name>
</gene>
<feature type="domain" description="Response regulatory" evidence="2">
    <location>
        <begin position="1"/>
        <end position="60"/>
    </location>
</feature>
<protein>
    <recommendedName>
        <fullName evidence="2">Response regulatory domain-containing protein</fullName>
    </recommendedName>
</protein>
<comment type="caution">
    <text evidence="1">Lacks conserved residue(s) required for the propagation of feature annotation.</text>
</comment>
<name>A0A915U0J9_9BACT</name>
<evidence type="ECO:0000256" key="1">
    <source>
        <dbReference type="PROSITE-ProRule" id="PRU00169"/>
    </source>
</evidence>
<accession>A0A915U0J9</accession>
<dbReference type="InterPro" id="IPR011006">
    <property type="entry name" value="CheY-like_superfamily"/>
</dbReference>
<dbReference type="Gene3D" id="3.40.50.2300">
    <property type="match status" value="1"/>
</dbReference>
<dbReference type="GO" id="GO:0000160">
    <property type="term" value="P:phosphorelay signal transduction system"/>
    <property type="evidence" value="ECO:0007669"/>
    <property type="project" value="InterPro"/>
</dbReference>